<dbReference type="Gramene" id="AET2Gv20318000.33">
    <property type="protein sequence ID" value="AET2Gv20318000.33"/>
    <property type="gene ID" value="AET2Gv20318000"/>
</dbReference>
<protein>
    <recommendedName>
        <fullName evidence="1">Peptidase C1A papain C-terminal domain-containing protein</fullName>
    </recommendedName>
</protein>
<reference evidence="3" key="2">
    <citation type="journal article" date="2017" name="Nat. Plants">
        <title>The Aegilops tauschii genome reveals multiple impacts of transposons.</title>
        <authorList>
            <person name="Zhao G."/>
            <person name="Zou C."/>
            <person name="Li K."/>
            <person name="Wang K."/>
            <person name="Li T."/>
            <person name="Gao L."/>
            <person name="Zhang X."/>
            <person name="Wang H."/>
            <person name="Yang Z."/>
            <person name="Liu X."/>
            <person name="Jiang W."/>
            <person name="Mao L."/>
            <person name="Kong X."/>
            <person name="Jiao Y."/>
            <person name="Jia J."/>
        </authorList>
    </citation>
    <scope>NUCLEOTIDE SEQUENCE [LARGE SCALE GENOMIC DNA]</scope>
    <source>
        <strain evidence="3">cv. AL8/78</strain>
    </source>
</reference>
<dbReference type="EnsemblPlants" id="AET2Gv20318000.33">
    <property type="protein sequence ID" value="AET2Gv20318000.33"/>
    <property type="gene ID" value="AET2Gv20318000"/>
</dbReference>
<sequence length="49" mass="5639">VMNVPVDHGILNHAMLLIGYNATSWLLLNSWSEAWGIKEISLNEWCQDR</sequence>
<dbReference type="AlphaFoldDB" id="A0A453B043"/>
<evidence type="ECO:0000313" key="3">
    <source>
        <dbReference type="Proteomes" id="UP000015105"/>
    </source>
</evidence>
<proteinExistence type="predicted"/>
<keyword evidence="3" id="KW-1185">Reference proteome</keyword>
<dbReference type="Gene3D" id="3.90.70.10">
    <property type="entry name" value="Cysteine proteinases"/>
    <property type="match status" value="1"/>
</dbReference>
<evidence type="ECO:0000313" key="2">
    <source>
        <dbReference type="EnsemblPlants" id="AET2Gv20318000.33"/>
    </source>
</evidence>
<dbReference type="SUPFAM" id="SSF54001">
    <property type="entry name" value="Cysteine proteinases"/>
    <property type="match status" value="1"/>
</dbReference>
<evidence type="ECO:0000259" key="1">
    <source>
        <dbReference type="Pfam" id="PF00112"/>
    </source>
</evidence>
<dbReference type="GO" id="GO:0008234">
    <property type="term" value="F:cysteine-type peptidase activity"/>
    <property type="evidence" value="ECO:0007669"/>
    <property type="project" value="InterPro"/>
</dbReference>
<dbReference type="InterPro" id="IPR000668">
    <property type="entry name" value="Peptidase_C1A_C"/>
</dbReference>
<dbReference type="InterPro" id="IPR025660">
    <property type="entry name" value="Pept_his_AS"/>
</dbReference>
<reference evidence="2" key="3">
    <citation type="journal article" date="2017" name="Nature">
        <title>Genome sequence of the progenitor of the wheat D genome Aegilops tauschii.</title>
        <authorList>
            <person name="Luo M.C."/>
            <person name="Gu Y.Q."/>
            <person name="Puiu D."/>
            <person name="Wang H."/>
            <person name="Twardziok S.O."/>
            <person name="Deal K.R."/>
            <person name="Huo N."/>
            <person name="Zhu T."/>
            <person name="Wang L."/>
            <person name="Wang Y."/>
            <person name="McGuire P.E."/>
            <person name="Liu S."/>
            <person name="Long H."/>
            <person name="Ramasamy R.K."/>
            <person name="Rodriguez J.C."/>
            <person name="Van S.L."/>
            <person name="Yuan L."/>
            <person name="Wang Z."/>
            <person name="Xia Z."/>
            <person name="Xiao L."/>
            <person name="Anderson O.D."/>
            <person name="Ouyang S."/>
            <person name="Liang Y."/>
            <person name="Zimin A.V."/>
            <person name="Pertea G."/>
            <person name="Qi P."/>
            <person name="Bennetzen J.L."/>
            <person name="Dai X."/>
            <person name="Dawson M.W."/>
            <person name="Muller H.G."/>
            <person name="Kugler K."/>
            <person name="Rivarola-Duarte L."/>
            <person name="Spannagl M."/>
            <person name="Mayer K.F.X."/>
            <person name="Lu F.H."/>
            <person name="Bevan M.W."/>
            <person name="Leroy P."/>
            <person name="Li P."/>
            <person name="You F.M."/>
            <person name="Sun Q."/>
            <person name="Liu Z."/>
            <person name="Lyons E."/>
            <person name="Wicker T."/>
            <person name="Salzberg S.L."/>
            <person name="Devos K.M."/>
            <person name="Dvorak J."/>
        </authorList>
    </citation>
    <scope>NUCLEOTIDE SEQUENCE [LARGE SCALE GENOMIC DNA]</scope>
    <source>
        <strain evidence="2">cv. AL8/78</strain>
    </source>
</reference>
<reference evidence="2" key="4">
    <citation type="submission" date="2019-03" db="UniProtKB">
        <authorList>
            <consortium name="EnsemblPlants"/>
        </authorList>
    </citation>
    <scope>IDENTIFICATION</scope>
</reference>
<dbReference type="Proteomes" id="UP000015105">
    <property type="component" value="Chromosome 2D"/>
</dbReference>
<organism evidence="2 3">
    <name type="scientific">Aegilops tauschii subsp. strangulata</name>
    <name type="common">Goatgrass</name>
    <dbReference type="NCBI Taxonomy" id="200361"/>
    <lineage>
        <taxon>Eukaryota</taxon>
        <taxon>Viridiplantae</taxon>
        <taxon>Streptophyta</taxon>
        <taxon>Embryophyta</taxon>
        <taxon>Tracheophyta</taxon>
        <taxon>Spermatophyta</taxon>
        <taxon>Magnoliopsida</taxon>
        <taxon>Liliopsida</taxon>
        <taxon>Poales</taxon>
        <taxon>Poaceae</taxon>
        <taxon>BOP clade</taxon>
        <taxon>Pooideae</taxon>
        <taxon>Triticodae</taxon>
        <taxon>Triticeae</taxon>
        <taxon>Triticinae</taxon>
        <taxon>Aegilops</taxon>
    </lineage>
</organism>
<reference evidence="3" key="1">
    <citation type="journal article" date="2014" name="Science">
        <title>Ancient hybridizations among the ancestral genomes of bread wheat.</title>
        <authorList>
            <consortium name="International Wheat Genome Sequencing Consortium,"/>
            <person name="Marcussen T."/>
            <person name="Sandve S.R."/>
            <person name="Heier L."/>
            <person name="Spannagl M."/>
            <person name="Pfeifer M."/>
            <person name="Jakobsen K.S."/>
            <person name="Wulff B.B."/>
            <person name="Steuernagel B."/>
            <person name="Mayer K.F."/>
            <person name="Olsen O.A."/>
        </authorList>
    </citation>
    <scope>NUCLEOTIDE SEQUENCE [LARGE SCALE GENOMIC DNA]</scope>
    <source>
        <strain evidence="3">cv. AL8/78</strain>
    </source>
</reference>
<dbReference type="PROSITE" id="PS00639">
    <property type="entry name" value="THIOL_PROTEASE_HIS"/>
    <property type="match status" value="1"/>
</dbReference>
<dbReference type="GO" id="GO:0006508">
    <property type="term" value="P:proteolysis"/>
    <property type="evidence" value="ECO:0007669"/>
    <property type="project" value="InterPro"/>
</dbReference>
<name>A0A453B043_AEGTS</name>
<accession>A0A453B043</accession>
<reference evidence="2" key="5">
    <citation type="journal article" date="2021" name="G3 (Bethesda)">
        <title>Aegilops tauschii genome assembly Aet v5.0 features greater sequence contiguity and improved annotation.</title>
        <authorList>
            <person name="Wang L."/>
            <person name="Zhu T."/>
            <person name="Rodriguez J.C."/>
            <person name="Deal K.R."/>
            <person name="Dubcovsky J."/>
            <person name="McGuire P.E."/>
            <person name="Lux T."/>
            <person name="Spannagl M."/>
            <person name="Mayer K.F.X."/>
            <person name="Baldrich P."/>
            <person name="Meyers B.C."/>
            <person name="Huo N."/>
            <person name="Gu Y.Q."/>
            <person name="Zhou H."/>
            <person name="Devos K.M."/>
            <person name="Bennetzen J.L."/>
            <person name="Unver T."/>
            <person name="Budak H."/>
            <person name="Gulick P.J."/>
            <person name="Galiba G."/>
            <person name="Kalapos B."/>
            <person name="Nelson D.R."/>
            <person name="Li P."/>
            <person name="You F.M."/>
            <person name="Luo M.C."/>
            <person name="Dvorak J."/>
        </authorList>
    </citation>
    <scope>NUCLEOTIDE SEQUENCE [LARGE SCALE GENOMIC DNA]</scope>
    <source>
        <strain evidence="2">cv. AL8/78</strain>
    </source>
</reference>
<dbReference type="InterPro" id="IPR038765">
    <property type="entry name" value="Papain-like_cys_pep_sf"/>
</dbReference>
<feature type="domain" description="Peptidase C1A papain C-terminal" evidence="1">
    <location>
        <begin position="10"/>
        <end position="37"/>
    </location>
</feature>
<dbReference type="Pfam" id="PF00112">
    <property type="entry name" value="Peptidase_C1"/>
    <property type="match status" value="1"/>
</dbReference>